<accession>A0ABQ4D1Y2</accession>
<organism evidence="3 4">
    <name type="scientific">Asanoa siamensis</name>
    <dbReference type="NCBI Taxonomy" id="926357"/>
    <lineage>
        <taxon>Bacteria</taxon>
        <taxon>Bacillati</taxon>
        <taxon>Actinomycetota</taxon>
        <taxon>Actinomycetes</taxon>
        <taxon>Micromonosporales</taxon>
        <taxon>Micromonosporaceae</taxon>
        <taxon>Asanoa</taxon>
    </lineage>
</organism>
<name>A0ABQ4D1Y2_9ACTN</name>
<dbReference type="InterPro" id="IPR036291">
    <property type="entry name" value="NAD(P)-bd_dom_sf"/>
</dbReference>
<evidence type="ECO:0000313" key="4">
    <source>
        <dbReference type="Proteomes" id="UP000604117"/>
    </source>
</evidence>
<protein>
    <submittedName>
        <fullName evidence="3">Oxidoreductase</fullName>
    </submittedName>
</protein>
<dbReference type="Proteomes" id="UP000604117">
    <property type="component" value="Unassembled WGS sequence"/>
</dbReference>
<dbReference type="PANTHER" id="PTHR43943">
    <property type="entry name" value="DEHYDROGENASE/REDUCTASE (SDR FAMILY) MEMBER 4"/>
    <property type="match status" value="1"/>
</dbReference>
<keyword evidence="2" id="KW-0560">Oxidoreductase</keyword>
<dbReference type="Gene3D" id="3.40.50.720">
    <property type="entry name" value="NAD(P)-binding Rossmann-like Domain"/>
    <property type="match status" value="1"/>
</dbReference>
<dbReference type="InterPro" id="IPR002347">
    <property type="entry name" value="SDR_fam"/>
</dbReference>
<comment type="similarity">
    <text evidence="1">Belongs to the short-chain dehydrogenases/reductases (SDR) family.</text>
</comment>
<dbReference type="Pfam" id="PF13561">
    <property type="entry name" value="adh_short_C2"/>
    <property type="match status" value="1"/>
</dbReference>
<dbReference type="EMBL" id="BONE01000094">
    <property type="protein sequence ID" value="GIF77548.1"/>
    <property type="molecule type" value="Genomic_DNA"/>
</dbReference>
<dbReference type="PANTHER" id="PTHR43943:SF17">
    <property type="entry name" value="3-PHENYLPROPIONATE-DIHYDRODIOL_CINNAMIC ACID-DIHYDRODIOL DEHYDROGENASE"/>
    <property type="match status" value="1"/>
</dbReference>
<dbReference type="InterPro" id="IPR003560">
    <property type="entry name" value="DHB_DH"/>
</dbReference>
<dbReference type="PRINTS" id="PR01397">
    <property type="entry name" value="DHBDHDRGNASE"/>
</dbReference>
<dbReference type="SUPFAM" id="SSF51735">
    <property type="entry name" value="NAD(P)-binding Rossmann-fold domains"/>
    <property type="match status" value="1"/>
</dbReference>
<evidence type="ECO:0000256" key="1">
    <source>
        <dbReference type="ARBA" id="ARBA00006484"/>
    </source>
</evidence>
<evidence type="ECO:0000256" key="2">
    <source>
        <dbReference type="ARBA" id="ARBA00023002"/>
    </source>
</evidence>
<sequence length="264" mass="26923">MTYPPVRQDPDMDLGLADRVYVLTGATRGLGFATARCLVDEGARVVVSSRHPDHVDAAVAELGGPGKVVGVVADLAQGDCAAALVALARAEFGRLDGALISVGGPPPGTALGTTDDDWRTSFETVFLGAVRTARTIAAALPPGGAIGLVLSSSARTPIQNLGISNGFRPGLVGVAKDMADELGPRGVRVVSLLPGRFLTDRTRATYGDPDDPTRARAGAADDVPLRRIGDAAEFGRAAAFLLSPAASYVTGSAIAVDGGLIRAL</sequence>
<evidence type="ECO:0000313" key="3">
    <source>
        <dbReference type="EMBL" id="GIF77548.1"/>
    </source>
</evidence>
<comment type="caution">
    <text evidence="3">The sequence shown here is derived from an EMBL/GenBank/DDBJ whole genome shotgun (WGS) entry which is preliminary data.</text>
</comment>
<keyword evidence="4" id="KW-1185">Reference proteome</keyword>
<reference evidence="3 4" key="1">
    <citation type="submission" date="2021-01" db="EMBL/GenBank/DDBJ databases">
        <title>Whole genome shotgun sequence of Asanoa siamensis NBRC 107932.</title>
        <authorList>
            <person name="Komaki H."/>
            <person name="Tamura T."/>
        </authorList>
    </citation>
    <scope>NUCLEOTIDE SEQUENCE [LARGE SCALE GENOMIC DNA]</scope>
    <source>
        <strain evidence="3 4">NBRC 107932</strain>
    </source>
</reference>
<proteinExistence type="inferred from homology"/>
<gene>
    <name evidence="3" type="ORF">Asi02nite_70660</name>
</gene>